<name>A0A4R4RRH8_9ACTN</name>
<dbReference type="OrthoDB" id="5244716at2"/>
<dbReference type="PANTHER" id="PTHR43133:SF53">
    <property type="entry name" value="ECF RNA POLYMERASE SIGMA-E FACTOR"/>
    <property type="match status" value="1"/>
</dbReference>
<dbReference type="CDD" id="cd06171">
    <property type="entry name" value="Sigma70_r4"/>
    <property type="match status" value="1"/>
</dbReference>
<keyword evidence="4" id="KW-0804">Transcription</keyword>
<evidence type="ECO:0000256" key="5">
    <source>
        <dbReference type="SAM" id="MobiDB-lite"/>
    </source>
</evidence>
<dbReference type="EMBL" id="SMKL01000017">
    <property type="protein sequence ID" value="TDC52184.1"/>
    <property type="molecule type" value="Genomic_DNA"/>
</dbReference>
<evidence type="ECO:0000256" key="3">
    <source>
        <dbReference type="ARBA" id="ARBA00023082"/>
    </source>
</evidence>
<dbReference type="Gene3D" id="1.10.10.10">
    <property type="entry name" value="Winged helix-like DNA-binding domain superfamily/Winged helix DNA-binding domain"/>
    <property type="match status" value="1"/>
</dbReference>
<dbReference type="AlphaFoldDB" id="A0A4R4RRH8"/>
<dbReference type="NCBIfam" id="TIGR02937">
    <property type="entry name" value="sigma70-ECF"/>
    <property type="match status" value="1"/>
</dbReference>
<evidence type="ECO:0000313" key="9">
    <source>
        <dbReference type="Proteomes" id="UP000295621"/>
    </source>
</evidence>
<comment type="similarity">
    <text evidence="1">Belongs to the sigma-70 factor family. ECF subfamily.</text>
</comment>
<dbReference type="GO" id="GO:0003677">
    <property type="term" value="F:DNA binding"/>
    <property type="evidence" value="ECO:0007669"/>
    <property type="project" value="InterPro"/>
</dbReference>
<accession>A0A4R4RRH8</accession>
<dbReference type="Pfam" id="PF04542">
    <property type="entry name" value="Sigma70_r2"/>
    <property type="match status" value="1"/>
</dbReference>
<gene>
    <name evidence="8" type="ORF">E1212_09700</name>
</gene>
<dbReference type="InterPro" id="IPR036388">
    <property type="entry name" value="WH-like_DNA-bd_sf"/>
</dbReference>
<keyword evidence="3" id="KW-0731">Sigma factor</keyword>
<dbReference type="InterPro" id="IPR007627">
    <property type="entry name" value="RNA_pol_sigma70_r2"/>
</dbReference>
<evidence type="ECO:0000256" key="4">
    <source>
        <dbReference type="ARBA" id="ARBA00023163"/>
    </source>
</evidence>
<keyword evidence="2" id="KW-0805">Transcription regulation</keyword>
<dbReference type="GO" id="GO:0016987">
    <property type="term" value="F:sigma factor activity"/>
    <property type="evidence" value="ECO:0007669"/>
    <property type="project" value="UniProtKB-KW"/>
</dbReference>
<dbReference type="Pfam" id="PF08281">
    <property type="entry name" value="Sigma70_r4_2"/>
    <property type="match status" value="1"/>
</dbReference>
<dbReference type="Proteomes" id="UP000295621">
    <property type="component" value="Unassembled WGS sequence"/>
</dbReference>
<keyword evidence="9" id="KW-1185">Reference proteome</keyword>
<evidence type="ECO:0000256" key="1">
    <source>
        <dbReference type="ARBA" id="ARBA00010641"/>
    </source>
</evidence>
<organism evidence="8 9">
    <name type="scientific">Jiangella ureilytica</name>
    <dbReference type="NCBI Taxonomy" id="2530374"/>
    <lineage>
        <taxon>Bacteria</taxon>
        <taxon>Bacillati</taxon>
        <taxon>Actinomycetota</taxon>
        <taxon>Actinomycetes</taxon>
        <taxon>Jiangellales</taxon>
        <taxon>Jiangellaceae</taxon>
        <taxon>Jiangella</taxon>
    </lineage>
</organism>
<protein>
    <submittedName>
        <fullName evidence="8">Sigma-70 family RNA polymerase sigma factor</fullName>
    </submittedName>
</protein>
<dbReference type="SUPFAM" id="SSF88659">
    <property type="entry name" value="Sigma3 and sigma4 domains of RNA polymerase sigma factors"/>
    <property type="match status" value="1"/>
</dbReference>
<evidence type="ECO:0000313" key="8">
    <source>
        <dbReference type="EMBL" id="TDC52184.1"/>
    </source>
</evidence>
<sequence>MPCRSDNVGTRCHPGAVPHTALPPDDVLAGLLLAGDETAFAQVVDAWSPGMVRLARVYVSTEDSAAEVVQEAWLAVVRSIATFAGRSSLRTWVYRIVANIARRRGGREARTVPASSLGAGPGTDDAGPGTGDTGGPTVDPARFAAPGHPFAGHWQQPPAPWPGPEQALLAAEVRAEVAAALAGLPARQRVVITLRDVHGYDSAEVCSILEISVANQRVLLHRARAAVRLRLERYFDHAAARAAEEVP</sequence>
<feature type="domain" description="RNA polymerase sigma factor 70 region 4 type 2" evidence="7">
    <location>
        <begin position="175"/>
        <end position="226"/>
    </location>
</feature>
<dbReference type="InterPro" id="IPR014284">
    <property type="entry name" value="RNA_pol_sigma-70_dom"/>
</dbReference>
<dbReference type="InterPro" id="IPR013324">
    <property type="entry name" value="RNA_pol_sigma_r3/r4-like"/>
</dbReference>
<evidence type="ECO:0000259" key="7">
    <source>
        <dbReference type="Pfam" id="PF08281"/>
    </source>
</evidence>
<evidence type="ECO:0000259" key="6">
    <source>
        <dbReference type="Pfam" id="PF04542"/>
    </source>
</evidence>
<feature type="domain" description="RNA polymerase sigma-70 region 2" evidence="6">
    <location>
        <begin position="44"/>
        <end position="107"/>
    </location>
</feature>
<evidence type="ECO:0000256" key="2">
    <source>
        <dbReference type="ARBA" id="ARBA00023015"/>
    </source>
</evidence>
<dbReference type="Gene3D" id="1.10.1740.10">
    <property type="match status" value="1"/>
</dbReference>
<dbReference type="InterPro" id="IPR013249">
    <property type="entry name" value="RNA_pol_sigma70_r4_t2"/>
</dbReference>
<proteinExistence type="inferred from homology"/>
<dbReference type="InterPro" id="IPR039425">
    <property type="entry name" value="RNA_pol_sigma-70-like"/>
</dbReference>
<feature type="region of interest" description="Disordered" evidence="5">
    <location>
        <begin position="108"/>
        <end position="163"/>
    </location>
</feature>
<dbReference type="SUPFAM" id="SSF88946">
    <property type="entry name" value="Sigma2 domain of RNA polymerase sigma factors"/>
    <property type="match status" value="1"/>
</dbReference>
<dbReference type="PANTHER" id="PTHR43133">
    <property type="entry name" value="RNA POLYMERASE ECF-TYPE SIGMA FACTO"/>
    <property type="match status" value="1"/>
</dbReference>
<reference evidence="8 9" key="1">
    <citation type="submission" date="2019-02" db="EMBL/GenBank/DDBJ databases">
        <title>Draft genome sequences of novel Actinobacteria.</title>
        <authorList>
            <person name="Sahin N."/>
            <person name="Ay H."/>
            <person name="Saygin H."/>
        </authorList>
    </citation>
    <scope>NUCLEOTIDE SEQUENCE [LARGE SCALE GENOMIC DNA]</scope>
    <source>
        <strain evidence="8 9">KC603</strain>
    </source>
</reference>
<comment type="caution">
    <text evidence="8">The sequence shown here is derived from an EMBL/GenBank/DDBJ whole genome shotgun (WGS) entry which is preliminary data.</text>
</comment>
<dbReference type="GO" id="GO:0006352">
    <property type="term" value="P:DNA-templated transcription initiation"/>
    <property type="evidence" value="ECO:0007669"/>
    <property type="project" value="InterPro"/>
</dbReference>
<dbReference type="InterPro" id="IPR013325">
    <property type="entry name" value="RNA_pol_sigma_r2"/>
</dbReference>